<organism evidence="33 34">
    <name type="scientific">Gallus gallus</name>
    <name type="common">Chicken</name>
    <dbReference type="NCBI Taxonomy" id="9031"/>
    <lineage>
        <taxon>Eukaryota</taxon>
        <taxon>Metazoa</taxon>
        <taxon>Chordata</taxon>
        <taxon>Craniata</taxon>
        <taxon>Vertebrata</taxon>
        <taxon>Euteleostomi</taxon>
        <taxon>Archelosauria</taxon>
        <taxon>Archosauria</taxon>
        <taxon>Dinosauria</taxon>
        <taxon>Saurischia</taxon>
        <taxon>Theropoda</taxon>
        <taxon>Coelurosauria</taxon>
        <taxon>Aves</taxon>
        <taxon>Neognathae</taxon>
        <taxon>Galloanserae</taxon>
        <taxon>Galliformes</taxon>
        <taxon>Phasianidae</taxon>
        <taxon>Phasianinae</taxon>
        <taxon>Gallus</taxon>
    </lineage>
</organism>
<accession>A0A8V1A0M5</accession>
<dbReference type="FunFam" id="1.10.510.10:FF:000338">
    <property type="entry name" value="Eukaryotic translation initiation factor 2-alpha kinase"/>
    <property type="match status" value="1"/>
</dbReference>
<evidence type="ECO:0000256" key="8">
    <source>
        <dbReference type="ARBA" id="ARBA00022741"/>
    </source>
</evidence>
<evidence type="ECO:0000313" key="34">
    <source>
        <dbReference type="Proteomes" id="UP000000539"/>
    </source>
</evidence>
<dbReference type="CDD" id="cd14012">
    <property type="entry name" value="PK_eIF2AK_GCN2_rpt1"/>
    <property type="match status" value="1"/>
</dbReference>
<dbReference type="PANTHER" id="PTHR11042:SF136">
    <property type="entry name" value="EIF-2-ALPHA KINASE GCN2"/>
    <property type="match status" value="1"/>
</dbReference>
<evidence type="ECO:0000256" key="20">
    <source>
        <dbReference type="ARBA" id="ARBA00037982"/>
    </source>
</evidence>
<evidence type="ECO:0007829" key="35">
    <source>
        <dbReference type="PeptideAtlas" id="A0A8V1A0M5"/>
    </source>
</evidence>
<dbReference type="InterPro" id="IPR000719">
    <property type="entry name" value="Prot_kinase_dom"/>
</dbReference>
<feature type="domain" description="RWD" evidence="32">
    <location>
        <begin position="21"/>
        <end position="131"/>
    </location>
</feature>
<feature type="coiled-coil region" evidence="29">
    <location>
        <begin position="291"/>
        <end position="318"/>
    </location>
</feature>
<dbReference type="PANTHER" id="PTHR11042">
    <property type="entry name" value="EUKARYOTIC TRANSLATION INITIATION FACTOR 2-ALPHA KINASE EIF2-ALPHA KINASE -RELATED"/>
    <property type="match status" value="1"/>
</dbReference>
<evidence type="ECO:0000256" key="26">
    <source>
        <dbReference type="ARBA" id="ARBA00083151"/>
    </source>
</evidence>
<sequence>PAGGRGVAAEPPESYQLRQENELQALESIYGQDFQDLRRSQVRQPPEINLVLRPQGLTGDDEVYAKVDLWVKCPHTYPDTVPEIQLKNSKGLSNEKINELKSRLAEVAKECCGEVMIFELAGYIQSFLSEYNKPPSKSFHEEMLKNHKKEQERLAQEELRRAQEVKRREEQEQREILNEIQRREEEKREERKKKEIAKQVFLLNSEKCYVYCRRERQFSVGNNEESPGNYEVLNFSTSGAGQLTVHKGKCLGKDEQLGKSVYNALETHTGDFVLIYEWVLHWQKKMGKFLTAQEIEKIEKCKKQLQGAETEFSSLTKLSHPNIVHYICMNLKEREDSIVVDILVEHISGFSLSTYLHKETPVPIEQLRHYVSQILSALDYLHNNSVVHKVLCASSILVDAEGNVKVTDYSISKRLADICKADVFEQTKVRFSEDSLPSKPGKKGDVWSLGLLLLSLSQGQVTKEYPVAVPNNLPAEFQDFLEKCVCLEDKERWTPQQLLQHSFINIPRMKIPVAEENLDGIDCIETVVPSSQISSASFFTETQRQFSRYYNEFEELKLLGKGAFGAVIKVRNKLDGCYYAQFRRIKGEVTLLSRLNHENIVRYYNAWIEKHESPVPIVSSTETSEDKRTPTKAGLILTAEETNDVEANAPPPVLTSSVEWSTSCERSSSNKFSGADQESSDDDDDDGDGVFSHSFLPTTDSESEIVFDNEDENSKGHSPVSTRIKLMEYCEKSTLRDTIDRGLHEDTSRLWRLFREILDGLAYIHEKGMIHRDLKPVNIFLDSNDHVKIGDFGLATDHPANAVSTAKSNLTGMVGTALYVSPEVQGNTKSTYNQKVDLFSLGIIFFEMSYHPMSTASERIFVLGQLRLPSILFPQDFDEVKHAKQRLVITWLLNHDPAARPTAVELLKSEHLPPPQMEESELHEVLHHTLANVDGKAYRTMMSQIFSQRISPAIDYTYDSDTLKGSFSVWGAKIQQHVCEIVSRIFKRHGAIKLHTPLLMPRNKKLYEHNEASYFMDHSGMLVMLPYDLRIPFARFVARNNISNLKRYCIERVFRPRKLDRCHPKELLECAFDIITSTGNSFLPLAETIYAISEIIQEFSVLQERNYSIYLNHTSLLKAILLHCGIPEDKLNQVYIILYDAVTEKLTKREVEAKFCNLSLTSNSLSRLYRFIEQKGEASNVFPFLNTMIKQKPGVTQLLKHGMKDLEEIIGLLRQLGIKLQISINLGLVYKIQQHNGVIFQFVAYIKRRQRTVPEILAAGGRYDHLIPQFRGPQTVGPVPSAVGVSIAIDKITAAVSSMEDTISVSSCDLLVVSVGQMSMGRAINIVQKLWTAGIPAEIMYDWSQSQEELQEYCRCSGITYVALVSDKEGSHVKVKSFEKDRQTEKRIFESDLVDHLAQKLKAKICDERCSRETSDNLSVPNQKGSFANTSGAFESHGTLVVPNVSVIAPERLSASARRRQEIQVQTRLQTFVSGLQQKTSEIEILAVIWNKLQLMSRWPKQRCSYLQAICDEIYSIKMEKRVPVLILYSYRDECKVLF</sequence>
<evidence type="ECO:0000256" key="15">
    <source>
        <dbReference type="ARBA" id="ARBA00022990"/>
    </source>
</evidence>
<reference evidence="33" key="3">
    <citation type="submission" date="2025-09" db="UniProtKB">
        <authorList>
            <consortium name="Ensembl"/>
        </authorList>
    </citation>
    <scope>IDENTIFICATION</scope>
    <source>
        <strain evidence="33">broiler</strain>
    </source>
</reference>
<dbReference type="GO" id="GO:0000049">
    <property type="term" value="F:tRNA binding"/>
    <property type="evidence" value="ECO:0007669"/>
    <property type="project" value="UniProtKB-KW"/>
</dbReference>
<evidence type="ECO:0000256" key="5">
    <source>
        <dbReference type="ARBA" id="ARBA00022553"/>
    </source>
</evidence>
<dbReference type="EC" id="2.7.11.1" evidence="2"/>
<comment type="similarity">
    <text evidence="20">Belongs to the protein kinase superfamily. Ser/Thr protein kinase family. GCN2 subfamily.</text>
</comment>
<dbReference type="Proteomes" id="UP000000539">
    <property type="component" value="Chromosome 5"/>
</dbReference>
<keyword evidence="7" id="KW-0808">Transferase</keyword>
<dbReference type="SUPFAM" id="SSF54495">
    <property type="entry name" value="UBC-like"/>
    <property type="match status" value="1"/>
</dbReference>
<feature type="region of interest" description="Disordered" evidence="30">
    <location>
        <begin position="639"/>
        <end position="696"/>
    </location>
</feature>
<dbReference type="Gene3D" id="3.40.50.800">
    <property type="entry name" value="Anticodon-binding domain"/>
    <property type="match status" value="1"/>
</dbReference>
<dbReference type="InterPro" id="IPR008271">
    <property type="entry name" value="Ser/Thr_kinase_AS"/>
</dbReference>
<keyword evidence="12" id="KW-0810">Translation regulation</keyword>
<reference evidence="33" key="1">
    <citation type="submission" date="2020-11" db="EMBL/GenBank/DDBJ databases">
        <title>Gallus gallus (Chicken) genome, bGalGal1, GRCg7b, maternal haplotype autosomes + Z &amp; W.</title>
        <authorList>
            <person name="Warren W."/>
            <person name="Formenti G."/>
            <person name="Fedrigo O."/>
            <person name="Haase B."/>
            <person name="Mountcastle J."/>
            <person name="Balacco J."/>
            <person name="Tracey A."/>
            <person name="Schneider V."/>
            <person name="Okimoto R."/>
            <person name="Cheng H."/>
            <person name="Hawken R."/>
            <person name="Howe K."/>
            <person name="Jarvis E.D."/>
        </authorList>
    </citation>
    <scope>NUCLEOTIDE SEQUENCE [LARGE SCALE GENOMIC DNA]</scope>
    <source>
        <strain evidence="33">Broiler</strain>
    </source>
</reference>
<dbReference type="GO" id="GO:0004694">
    <property type="term" value="F:eukaryotic translation initiation factor 2alpha kinase activity"/>
    <property type="evidence" value="ECO:0007669"/>
    <property type="project" value="InterPro"/>
</dbReference>
<protein>
    <recommendedName>
        <fullName evidence="24">eIF-2-alpha kinase GCN2</fullName>
        <ecNumber evidence="2">2.7.11.1</ecNumber>
    </recommendedName>
    <alternativeName>
        <fullName evidence="25">Eukaryotic translation initiation factor 2-alpha kinase 4</fullName>
    </alternativeName>
    <alternativeName>
        <fullName evidence="26">GCN2-like protein</fullName>
    </alternativeName>
</protein>
<keyword evidence="10" id="KW-0338">Growth arrest</keyword>
<dbReference type="Gene3D" id="3.30.930.10">
    <property type="entry name" value="Bira Bifunctional Protein, Domain 2"/>
    <property type="match status" value="1"/>
</dbReference>
<evidence type="ECO:0000256" key="28">
    <source>
        <dbReference type="PIRSR" id="PIRSR000660-2"/>
    </source>
</evidence>
<keyword evidence="35" id="KW-1267">Proteomics identification</keyword>
<keyword evidence="17 29" id="KW-0175">Coiled coil</keyword>
<dbReference type="SUPFAM" id="SSF56112">
    <property type="entry name" value="Protein kinase-like (PK-like)"/>
    <property type="match status" value="2"/>
</dbReference>
<keyword evidence="3" id="KW-0963">Cytoplasm</keyword>
<keyword evidence="16" id="KW-0346">Stress response</keyword>
<comment type="subcellular location">
    <subcellularLocation>
        <location evidence="1">Cytoplasm</location>
    </subcellularLocation>
</comment>
<evidence type="ECO:0000256" key="18">
    <source>
        <dbReference type="ARBA" id="ARBA00023159"/>
    </source>
</evidence>
<keyword evidence="9" id="KW-0418">Kinase</keyword>
<keyword evidence="19" id="KW-0131">Cell cycle</keyword>
<dbReference type="GO" id="GO:0005737">
    <property type="term" value="C:cytoplasm"/>
    <property type="evidence" value="ECO:0007669"/>
    <property type="project" value="UniProtKB-SubCell"/>
</dbReference>
<evidence type="ECO:0000259" key="31">
    <source>
        <dbReference type="PROSITE" id="PS50011"/>
    </source>
</evidence>
<evidence type="ECO:0000256" key="10">
    <source>
        <dbReference type="ARBA" id="ARBA00022810"/>
    </source>
</evidence>
<dbReference type="Ensembl" id="ENSGALT00010057078.1">
    <property type="protein sequence ID" value="ENSGALP00010034717.1"/>
    <property type="gene ID" value="ENSGALG00010023319.1"/>
</dbReference>
<dbReference type="InterPro" id="IPR036621">
    <property type="entry name" value="Anticodon-bd_dom_sf"/>
</dbReference>
<reference evidence="33" key="2">
    <citation type="submission" date="2025-08" db="UniProtKB">
        <authorList>
            <consortium name="Ensembl"/>
        </authorList>
    </citation>
    <scope>IDENTIFICATION</scope>
    <source>
        <strain evidence="33">broiler</strain>
    </source>
</reference>
<comment type="subunit">
    <text evidence="23">Homodimer; homodimerization is important for kinase activation by uncharged tRNAs. Interacts with GCN1; this interaction stimulates EIF2AK4/GCN2 kinase activity and is impaired by IMPACT upon a variety of stress conditions, such as amino acid depletion, UV-C irradiation, proteasome inhibitor treatment and glucose deprivation. Interacts with DNAJC3; this interaction inhibits EIF2AK4/GCN2 kinase activity during endoplasmic reticulum (ER), hypothermic and amino acid-starving stress conditions. Interacts with MAP3K20; activates EIF2AK4/GCN2 kinase activity in response to moderate ribotoxic stress.</text>
</comment>
<dbReference type="CDD" id="cd23823">
    <property type="entry name" value="RWD_GCN2"/>
    <property type="match status" value="1"/>
</dbReference>
<feature type="binding site" evidence="28">
    <location>
        <begin position="559"/>
        <end position="567"/>
    </location>
    <ligand>
        <name>ATP</name>
        <dbReference type="ChEBI" id="CHEBI:30616"/>
    </ligand>
</feature>
<evidence type="ECO:0000256" key="21">
    <source>
        <dbReference type="ARBA" id="ARBA00047899"/>
    </source>
</evidence>
<dbReference type="Gene3D" id="3.30.200.20">
    <property type="entry name" value="Phosphorylase Kinase, domain 1"/>
    <property type="match status" value="1"/>
</dbReference>
<evidence type="ECO:0000256" key="30">
    <source>
        <dbReference type="SAM" id="MobiDB-lite"/>
    </source>
</evidence>
<keyword evidence="18" id="KW-0010">Activator</keyword>
<dbReference type="Pfam" id="PF13393">
    <property type="entry name" value="tRNA-synt_His"/>
    <property type="match status" value="1"/>
</dbReference>
<dbReference type="InterPro" id="IPR006575">
    <property type="entry name" value="RWD_dom"/>
</dbReference>
<dbReference type="GO" id="GO:0005524">
    <property type="term" value="F:ATP binding"/>
    <property type="evidence" value="ECO:0007669"/>
    <property type="project" value="UniProtKB-KW"/>
</dbReference>
<dbReference type="PIRSF" id="PIRSF000660">
    <property type="entry name" value="Ser/Thr_PK_GCN2"/>
    <property type="match status" value="1"/>
</dbReference>
<evidence type="ECO:0000256" key="24">
    <source>
        <dbReference type="ARBA" id="ARBA00073598"/>
    </source>
</evidence>
<evidence type="ECO:0000256" key="13">
    <source>
        <dbReference type="ARBA" id="ARBA00022884"/>
    </source>
</evidence>
<keyword evidence="5" id="KW-0597">Phosphoprotein</keyword>
<dbReference type="FunFam" id="3.10.110.10:FF:000057">
    <property type="entry name" value="eukaryotic translation initiation factor 2-alpha kinase 4"/>
    <property type="match status" value="1"/>
</dbReference>
<dbReference type="PROSITE" id="PS50011">
    <property type="entry name" value="PROTEIN_KINASE_DOM"/>
    <property type="match status" value="2"/>
</dbReference>
<dbReference type="GO" id="GO:0140469">
    <property type="term" value="P:GCN2-mediated signaling"/>
    <property type="evidence" value="ECO:0007669"/>
    <property type="project" value="UniProtKB-ARBA"/>
</dbReference>
<evidence type="ECO:0000256" key="14">
    <source>
        <dbReference type="ARBA" id="ARBA00022902"/>
    </source>
</evidence>
<feature type="compositionally biased region" description="Acidic residues" evidence="30">
    <location>
        <begin position="678"/>
        <end position="688"/>
    </location>
</feature>
<evidence type="ECO:0000256" key="3">
    <source>
        <dbReference type="ARBA" id="ARBA00022490"/>
    </source>
</evidence>
<evidence type="ECO:0000256" key="6">
    <source>
        <dbReference type="ARBA" id="ARBA00022555"/>
    </source>
</evidence>
<dbReference type="FunFam" id="1.10.510.10:FF:000353">
    <property type="entry name" value="Eukaryotic translation initiation factor 2-alpha kinase 4"/>
    <property type="match status" value="1"/>
</dbReference>
<dbReference type="InterPro" id="IPR024435">
    <property type="entry name" value="HisRS-related_dom"/>
</dbReference>
<keyword evidence="4" id="KW-0723">Serine/threonine-protein kinase</keyword>
<keyword evidence="13" id="KW-0694">RNA-binding</keyword>
<dbReference type="InterPro" id="IPR011009">
    <property type="entry name" value="Kinase-like_dom_sf"/>
</dbReference>
<proteinExistence type="evidence at protein level"/>
<dbReference type="InterPro" id="IPR045864">
    <property type="entry name" value="aa-tRNA-synth_II/BPL/LPL"/>
</dbReference>
<gene>
    <name evidence="33" type="primary">EIF2AK4</name>
</gene>
<dbReference type="PROSITE" id="PS50908">
    <property type="entry name" value="RWD"/>
    <property type="match status" value="1"/>
</dbReference>
<dbReference type="InterPro" id="IPR041715">
    <property type="entry name" value="HisRS-like_core"/>
</dbReference>
<dbReference type="OrthoDB" id="6778822at2759"/>
<evidence type="ECO:0000256" key="11">
    <source>
        <dbReference type="ARBA" id="ARBA00022840"/>
    </source>
</evidence>
<evidence type="ECO:0000256" key="1">
    <source>
        <dbReference type="ARBA" id="ARBA00004496"/>
    </source>
</evidence>
<dbReference type="SUPFAM" id="SSF55681">
    <property type="entry name" value="Class II aaRS and biotin synthetases"/>
    <property type="match status" value="1"/>
</dbReference>
<evidence type="ECO:0000256" key="22">
    <source>
        <dbReference type="ARBA" id="ARBA00048679"/>
    </source>
</evidence>
<dbReference type="Pfam" id="PF00069">
    <property type="entry name" value="Pkinase"/>
    <property type="match status" value="2"/>
</dbReference>
<evidence type="ECO:0000259" key="32">
    <source>
        <dbReference type="PROSITE" id="PS50908"/>
    </source>
</evidence>
<feature type="coiled-coil region" evidence="29">
    <location>
        <begin position="137"/>
        <end position="200"/>
    </location>
</feature>
<evidence type="ECO:0000256" key="4">
    <source>
        <dbReference type="ARBA" id="ARBA00022527"/>
    </source>
</evidence>
<keyword evidence="14" id="KW-0524">Neurogenesis</keyword>
<dbReference type="FunFam" id="3.30.930.10:FF:000031">
    <property type="entry name" value="Eukaryotic translation initiation factor 2-alpha kinase 4"/>
    <property type="match status" value="1"/>
</dbReference>
<evidence type="ECO:0000256" key="29">
    <source>
        <dbReference type="SAM" id="Coils"/>
    </source>
</evidence>
<dbReference type="InterPro" id="IPR050339">
    <property type="entry name" value="CC_SR_Kinase"/>
</dbReference>
<keyword evidence="11 28" id="KW-0067">ATP-binding</keyword>
<feature type="active site" description="Proton acceptor" evidence="27">
    <location>
        <position position="773"/>
    </location>
</feature>
<dbReference type="GO" id="GO:0000077">
    <property type="term" value="P:DNA damage checkpoint signaling"/>
    <property type="evidence" value="ECO:0007669"/>
    <property type="project" value="InterPro"/>
</dbReference>
<evidence type="ECO:0000256" key="17">
    <source>
        <dbReference type="ARBA" id="ARBA00023054"/>
    </source>
</evidence>
<feature type="compositionally biased region" description="Polar residues" evidence="30">
    <location>
        <begin position="654"/>
        <end position="672"/>
    </location>
</feature>
<evidence type="ECO:0000256" key="12">
    <source>
        <dbReference type="ARBA" id="ARBA00022845"/>
    </source>
</evidence>
<keyword evidence="6" id="KW-0820">tRNA-binding</keyword>
<dbReference type="FunFam" id="3.40.50.800:FF:000009">
    <property type="entry name" value="Eukaryotic translation initiation factor 2-alpha kinase"/>
    <property type="match status" value="1"/>
</dbReference>
<feature type="domain" description="Protein kinase" evidence="31">
    <location>
        <begin position="261"/>
        <end position="504"/>
    </location>
</feature>
<evidence type="ECO:0000256" key="23">
    <source>
        <dbReference type="ARBA" id="ARBA00065481"/>
    </source>
</evidence>
<dbReference type="GeneTree" id="ENSGT00940000156798"/>
<dbReference type="SMART" id="SM00591">
    <property type="entry name" value="RWD"/>
    <property type="match status" value="1"/>
</dbReference>
<feature type="domain" description="Protein kinase" evidence="31">
    <location>
        <begin position="553"/>
        <end position="926"/>
    </location>
</feature>
<keyword evidence="34" id="KW-1185">Reference proteome</keyword>
<name>A0A8V1A0M5_CHICK</name>
<dbReference type="InterPro" id="IPR016135">
    <property type="entry name" value="UBQ-conjugating_enzyme/RWD"/>
</dbReference>
<dbReference type="Gene3D" id="3.10.110.10">
    <property type="entry name" value="Ubiquitin Conjugating Enzyme"/>
    <property type="match status" value="1"/>
</dbReference>
<evidence type="ECO:0000256" key="9">
    <source>
        <dbReference type="ARBA" id="ARBA00022777"/>
    </source>
</evidence>
<evidence type="ECO:0000256" key="7">
    <source>
        <dbReference type="ARBA" id="ARBA00022679"/>
    </source>
</evidence>
<dbReference type="SMART" id="SM00220">
    <property type="entry name" value="S_TKc"/>
    <property type="match status" value="2"/>
</dbReference>
<dbReference type="CDD" id="cd14046">
    <property type="entry name" value="STKc_EIF2AK4_GCN2_rpt2"/>
    <property type="match status" value="1"/>
</dbReference>
<dbReference type="PROSITE" id="PS00108">
    <property type="entry name" value="PROTEIN_KINASE_ST"/>
    <property type="match status" value="1"/>
</dbReference>
<evidence type="ECO:0000256" key="27">
    <source>
        <dbReference type="PIRSR" id="PIRSR000660-1"/>
    </source>
</evidence>
<keyword evidence="15" id="KW-0007">Acetylation</keyword>
<dbReference type="Pfam" id="PF05773">
    <property type="entry name" value="RWD"/>
    <property type="match status" value="1"/>
</dbReference>
<dbReference type="GO" id="GO:0034198">
    <property type="term" value="P:cellular response to amino acid starvation"/>
    <property type="evidence" value="ECO:0007669"/>
    <property type="project" value="UniProtKB-ARBA"/>
</dbReference>
<evidence type="ECO:0000256" key="2">
    <source>
        <dbReference type="ARBA" id="ARBA00012513"/>
    </source>
</evidence>
<evidence type="ECO:0000256" key="25">
    <source>
        <dbReference type="ARBA" id="ARBA00076428"/>
    </source>
</evidence>
<evidence type="ECO:0000256" key="16">
    <source>
        <dbReference type="ARBA" id="ARBA00023016"/>
    </source>
</evidence>
<dbReference type="Pfam" id="PF12745">
    <property type="entry name" value="HGTP_anticodon2"/>
    <property type="match status" value="1"/>
</dbReference>
<dbReference type="Gene3D" id="1.10.510.10">
    <property type="entry name" value="Transferase(Phosphotransferase) domain 1"/>
    <property type="match status" value="2"/>
</dbReference>
<comment type="catalytic activity">
    <reaction evidence="21">
        <text>L-threonyl-[protein] + ATP = O-phospho-L-threonyl-[protein] + ADP + H(+)</text>
        <dbReference type="Rhea" id="RHEA:46608"/>
        <dbReference type="Rhea" id="RHEA-COMP:11060"/>
        <dbReference type="Rhea" id="RHEA-COMP:11605"/>
        <dbReference type="ChEBI" id="CHEBI:15378"/>
        <dbReference type="ChEBI" id="CHEBI:30013"/>
        <dbReference type="ChEBI" id="CHEBI:30616"/>
        <dbReference type="ChEBI" id="CHEBI:61977"/>
        <dbReference type="ChEBI" id="CHEBI:456216"/>
        <dbReference type="EC" id="2.7.11.1"/>
    </reaction>
</comment>
<dbReference type="InterPro" id="IPR016255">
    <property type="entry name" value="Gcn2"/>
</dbReference>
<evidence type="ECO:0000256" key="19">
    <source>
        <dbReference type="ARBA" id="ARBA00023306"/>
    </source>
</evidence>
<evidence type="ECO:0000313" key="33">
    <source>
        <dbReference type="Ensembl" id="ENSGALP00010034717.1"/>
    </source>
</evidence>
<keyword evidence="8 28" id="KW-0547">Nucleotide-binding</keyword>
<dbReference type="GO" id="GO:0007399">
    <property type="term" value="P:nervous system development"/>
    <property type="evidence" value="ECO:0007669"/>
    <property type="project" value="UniProtKB-KW"/>
</dbReference>
<comment type="catalytic activity">
    <reaction evidence="22">
        <text>L-seryl-[protein] + ATP = O-phospho-L-seryl-[protein] + ADP + H(+)</text>
        <dbReference type="Rhea" id="RHEA:17989"/>
        <dbReference type="Rhea" id="RHEA-COMP:9863"/>
        <dbReference type="Rhea" id="RHEA-COMP:11604"/>
        <dbReference type="ChEBI" id="CHEBI:15378"/>
        <dbReference type="ChEBI" id="CHEBI:29999"/>
        <dbReference type="ChEBI" id="CHEBI:30616"/>
        <dbReference type="ChEBI" id="CHEBI:83421"/>
        <dbReference type="ChEBI" id="CHEBI:456216"/>
        <dbReference type="EC" id="2.7.11.1"/>
    </reaction>
</comment>